<evidence type="ECO:0000256" key="1">
    <source>
        <dbReference type="ARBA" id="ARBA00004651"/>
    </source>
</evidence>
<evidence type="ECO:0000256" key="5">
    <source>
        <dbReference type="ARBA" id="ARBA00023136"/>
    </source>
</evidence>
<comment type="subcellular location">
    <subcellularLocation>
        <location evidence="1">Cell membrane</location>
        <topology evidence="1">Multi-pass membrane protein</topology>
    </subcellularLocation>
</comment>
<feature type="domain" description="Type II secretion system protein GspF" evidence="7">
    <location>
        <begin position="161"/>
        <end position="290"/>
    </location>
</feature>
<dbReference type="InterPro" id="IPR018076">
    <property type="entry name" value="T2SS_GspF_dom"/>
</dbReference>
<keyword evidence="3 6" id="KW-0812">Transmembrane</keyword>
<dbReference type="PANTHER" id="PTHR35007:SF2">
    <property type="entry name" value="PILUS ASSEMBLE PROTEIN"/>
    <property type="match status" value="1"/>
</dbReference>
<keyword evidence="9" id="KW-1185">Reference proteome</keyword>
<dbReference type="PANTHER" id="PTHR35007">
    <property type="entry name" value="INTEGRAL MEMBRANE PROTEIN-RELATED"/>
    <property type="match status" value="1"/>
</dbReference>
<keyword evidence="4 6" id="KW-1133">Transmembrane helix</keyword>
<evidence type="ECO:0000313" key="9">
    <source>
        <dbReference type="Proteomes" id="UP000185544"/>
    </source>
</evidence>
<proteinExistence type="predicted"/>
<dbReference type="RefSeq" id="WP_075277199.1">
    <property type="nucleotide sequence ID" value="NZ_CP016908.1"/>
</dbReference>
<evidence type="ECO:0000313" key="8">
    <source>
        <dbReference type="EMBL" id="APS00530.1"/>
    </source>
</evidence>
<organism evidence="8 9">
    <name type="scientific">Pajaroellobacter abortibovis</name>
    <dbReference type="NCBI Taxonomy" id="1882918"/>
    <lineage>
        <taxon>Bacteria</taxon>
        <taxon>Pseudomonadati</taxon>
        <taxon>Myxococcota</taxon>
        <taxon>Polyangia</taxon>
        <taxon>Polyangiales</taxon>
        <taxon>Polyangiaceae</taxon>
    </lineage>
</organism>
<accession>A0A1L6MYC2</accession>
<dbReference type="Pfam" id="PF00482">
    <property type="entry name" value="T2SSF"/>
    <property type="match status" value="1"/>
</dbReference>
<dbReference type="EMBL" id="CP016908">
    <property type="protein sequence ID" value="APS00530.1"/>
    <property type="molecule type" value="Genomic_DNA"/>
</dbReference>
<dbReference type="Proteomes" id="UP000185544">
    <property type="component" value="Chromosome"/>
</dbReference>
<evidence type="ECO:0000256" key="6">
    <source>
        <dbReference type="SAM" id="Phobius"/>
    </source>
</evidence>
<dbReference type="GO" id="GO:0005886">
    <property type="term" value="C:plasma membrane"/>
    <property type="evidence" value="ECO:0007669"/>
    <property type="project" value="UniProtKB-SubCell"/>
</dbReference>
<keyword evidence="2" id="KW-1003">Cell membrane</keyword>
<evidence type="ECO:0000256" key="4">
    <source>
        <dbReference type="ARBA" id="ARBA00022989"/>
    </source>
</evidence>
<feature type="transmembrane region" description="Helical" evidence="6">
    <location>
        <begin position="98"/>
        <end position="118"/>
    </location>
</feature>
<feature type="transmembrane region" description="Helical" evidence="6">
    <location>
        <begin position="264"/>
        <end position="288"/>
    </location>
</feature>
<sequence length="300" mass="32843">MQSFEYLRFLFLSFLMLAIGTALYGVMSAPSRIASRLGLRGLKRQTALQRGGLWPLMEPIVRWLGVRVSGALGDELHAKLDRQLQIAGDYLGLTPEEYVAITLLSGFLISTGGVLFGLFVGDPLLFFLIAAPLGAVLPYMKITGESQKRLKQISRKLPYVIDLMALSMSAGLDFPGSIRQVIEKSTDIEDTLIEELTHILHELQLGRTRKEALIGFMIRAPIDAVTEFVTALIQAEERGNPVAEVLMIQADSSRLRRSEQAEAAAAKAGVAMMGPLVLVFICIMILMIGPTILQLSNTAN</sequence>
<evidence type="ECO:0000259" key="7">
    <source>
        <dbReference type="Pfam" id="PF00482"/>
    </source>
</evidence>
<keyword evidence="5 6" id="KW-0472">Membrane</keyword>
<dbReference type="OrthoDB" id="5492426at2"/>
<gene>
    <name evidence="8" type="ORF">BCY86_07465</name>
</gene>
<protein>
    <recommendedName>
        <fullName evidence="7">Type II secretion system protein GspF domain-containing protein</fullName>
    </recommendedName>
</protein>
<dbReference type="AlphaFoldDB" id="A0A1L6MYC2"/>
<dbReference type="STRING" id="1882918.BCY86_07465"/>
<evidence type="ECO:0000256" key="2">
    <source>
        <dbReference type="ARBA" id="ARBA00022475"/>
    </source>
</evidence>
<evidence type="ECO:0000256" key="3">
    <source>
        <dbReference type="ARBA" id="ARBA00022692"/>
    </source>
</evidence>
<name>A0A1L6MYC2_9BACT</name>
<dbReference type="KEGG" id="pabo:BCY86_07465"/>
<feature type="transmembrane region" description="Helical" evidence="6">
    <location>
        <begin position="6"/>
        <end position="26"/>
    </location>
</feature>
<reference evidence="8 9" key="1">
    <citation type="submission" date="2016-08" db="EMBL/GenBank/DDBJ databases">
        <title>Identification and validation of antigenic proteins from Pajaroellobacter abortibovis using de-novo genome sequence assembly and reverse vaccinology.</title>
        <authorList>
            <person name="Welly B.T."/>
            <person name="Miller M.R."/>
            <person name="Stott J.L."/>
            <person name="Blanchard M.T."/>
            <person name="Islas-Trejo A.D."/>
            <person name="O'Rourke S.M."/>
            <person name="Young A.E."/>
            <person name="Medrano J.F."/>
            <person name="Van Eenennaam A.L."/>
        </authorList>
    </citation>
    <scope>NUCLEOTIDE SEQUENCE [LARGE SCALE GENOMIC DNA]</scope>
    <source>
        <strain evidence="8 9">BTF92-0548A/99-0131</strain>
    </source>
</reference>